<proteinExistence type="predicted"/>
<gene>
    <name evidence="6" type="ORF">SAMN02745751_02160</name>
</gene>
<evidence type="ECO:0000313" key="6">
    <source>
        <dbReference type="EMBL" id="SHJ27925.1"/>
    </source>
</evidence>
<dbReference type="SUPFAM" id="SSF50156">
    <property type="entry name" value="PDZ domain-like"/>
    <property type="match status" value="1"/>
</dbReference>
<dbReference type="InterPro" id="IPR009003">
    <property type="entry name" value="Peptidase_S1_PA"/>
</dbReference>
<feature type="domain" description="PDZ" evidence="5">
    <location>
        <begin position="328"/>
        <end position="405"/>
    </location>
</feature>
<feature type="compositionally biased region" description="Acidic residues" evidence="3">
    <location>
        <begin position="16"/>
        <end position="30"/>
    </location>
</feature>
<dbReference type="PROSITE" id="PS50106">
    <property type="entry name" value="PDZ"/>
    <property type="match status" value="1"/>
</dbReference>
<keyword evidence="4" id="KW-0812">Transmembrane</keyword>
<keyword evidence="1 6" id="KW-0645">Protease</keyword>
<dbReference type="AlphaFoldDB" id="A0A1M6I0I5"/>
<dbReference type="EMBL" id="FQZL01000015">
    <property type="protein sequence ID" value="SHJ27925.1"/>
    <property type="molecule type" value="Genomic_DNA"/>
</dbReference>
<keyword evidence="7" id="KW-1185">Reference proteome</keyword>
<dbReference type="Proteomes" id="UP000184052">
    <property type="component" value="Unassembled WGS sequence"/>
</dbReference>
<dbReference type="InterPro" id="IPR001940">
    <property type="entry name" value="Peptidase_S1C"/>
</dbReference>
<dbReference type="SMART" id="SM00228">
    <property type="entry name" value="PDZ"/>
    <property type="match status" value="1"/>
</dbReference>
<name>A0A1M6I0I5_9FIRM</name>
<evidence type="ECO:0000256" key="1">
    <source>
        <dbReference type="ARBA" id="ARBA00022670"/>
    </source>
</evidence>
<dbReference type="RefSeq" id="WP_094762861.1">
    <property type="nucleotide sequence ID" value="NZ_FQZL01000015.1"/>
</dbReference>
<dbReference type="Pfam" id="PF13180">
    <property type="entry name" value="PDZ_2"/>
    <property type="match status" value="1"/>
</dbReference>
<evidence type="ECO:0000256" key="3">
    <source>
        <dbReference type="SAM" id="MobiDB-lite"/>
    </source>
</evidence>
<dbReference type="PRINTS" id="PR00834">
    <property type="entry name" value="PROTEASES2C"/>
</dbReference>
<evidence type="ECO:0000259" key="5">
    <source>
        <dbReference type="PROSITE" id="PS50106"/>
    </source>
</evidence>
<dbReference type="GO" id="GO:0006508">
    <property type="term" value="P:proteolysis"/>
    <property type="evidence" value="ECO:0007669"/>
    <property type="project" value="UniProtKB-KW"/>
</dbReference>
<feature type="region of interest" description="Disordered" evidence="3">
    <location>
        <begin position="1"/>
        <end position="30"/>
    </location>
</feature>
<dbReference type="InterPro" id="IPR051201">
    <property type="entry name" value="Chloro_Bact_Ser_Proteases"/>
</dbReference>
<dbReference type="Pfam" id="PF13365">
    <property type="entry name" value="Trypsin_2"/>
    <property type="match status" value="1"/>
</dbReference>
<dbReference type="OrthoDB" id="9758917at2"/>
<dbReference type="SUPFAM" id="SSF50494">
    <property type="entry name" value="Trypsin-like serine proteases"/>
    <property type="match status" value="1"/>
</dbReference>
<evidence type="ECO:0000256" key="4">
    <source>
        <dbReference type="SAM" id="Phobius"/>
    </source>
</evidence>
<keyword evidence="4" id="KW-0472">Membrane</keyword>
<feature type="compositionally biased region" description="Basic and acidic residues" evidence="3">
    <location>
        <begin position="1"/>
        <end position="15"/>
    </location>
</feature>
<accession>A0A1M6I0I5</accession>
<feature type="transmembrane region" description="Helical" evidence="4">
    <location>
        <begin position="61"/>
        <end position="84"/>
    </location>
</feature>
<keyword evidence="4" id="KW-1133">Transmembrane helix</keyword>
<keyword evidence="2" id="KW-0378">Hydrolase</keyword>
<protein>
    <submittedName>
        <fullName evidence="6">Serine protease, S1-C subfamily, contains C-terminal PDZ domain</fullName>
    </submittedName>
</protein>
<organism evidence="6 7">
    <name type="scientific">Dethiosulfatibacter aminovorans DSM 17477</name>
    <dbReference type="NCBI Taxonomy" id="1121476"/>
    <lineage>
        <taxon>Bacteria</taxon>
        <taxon>Bacillati</taxon>
        <taxon>Bacillota</taxon>
        <taxon>Tissierellia</taxon>
        <taxon>Dethiosulfatibacter</taxon>
    </lineage>
</organism>
<dbReference type="InterPro" id="IPR036034">
    <property type="entry name" value="PDZ_sf"/>
</dbReference>
<dbReference type="Gene3D" id="2.30.42.10">
    <property type="match status" value="1"/>
</dbReference>
<dbReference type="STRING" id="1121476.SAMN02745751_02160"/>
<dbReference type="GO" id="GO:0004252">
    <property type="term" value="F:serine-type endopeptidase activity"/>
    <property type="evidence" value="ECO:0007669"/>
    <property type="project" value="InterPro"/>
</dbReference>
<evidence type="ECO:0000313" key="7">
    <source>
        <dbReference type="Proteomes" id="UP000184052"/>
    </source>
</evidence>
<dbReference type="PANTHER" id="PTHR43343:SF3">
    <property type="entry name" value="PROTEASE DO-LIKE 8, CHLOROPLASTIC"/>
    <property type="match status" value="1"/>
</dbReference>
<dbReference type="InterPro" id="IPR001478">
    <property type="entry name" value="PDZ"/>
</dbReference>
<sequence length="422" mass="45527">MNKGEFEGKTSKENSEEILEDVSEETIGESTEEIHGELANEQMAESYGQPSYRKKGYGRKYFFTALAGALAGVIIGGLGVYYYIDSNIEEINDNLGIVKEINVDTSDNLYYASAVAEKSMDTVVGIVTTEKVNSMLWGTQTYEGMGSGVIVDSDGYILTNSHVISDGDADTIRVKFIDGSESAGTLLWNNSTIDLAIVKVDRTGLPAAEFGDSDDLIIGEPVVAIGNPLSLELDRTVTAGIISGLNRSIQIDEYTVMEPLIQTDASINPGNSGGPLFNSEGLVIGINTAKMTSAEGLGFSIPINMAKGIIDEVIENGEVTDVYLGIKGVDVSVYEKQLNVDLTPEYGVVVVEIFKDSPAQTAGLMAGDVIQEIDGEEIDDMSDVQRQLFNYKPGDEVLMKVIRNGDAVDLELVFQKKPDNFN</sequence>
<dbReference type="PANTHER" id="PTHR43343">
    <property type="entry name" value="PEPTIDASE S12"/>
    <property type="match status" value="1"/>
</dbReference>
<reference evidence="6 7" key="1">
    <citation type="submission" date="2016-11" db="EMBL/GenBank/DDBJ databases">
        <authorList>
            <person name="Jaros S."/>
            <person name="Januszkiewicz K."/>
            <person name="Wedrychowicz H."/>
        </authorList>
    </citation>
    <scope>NUCLEOTIDE SEQUENCE [LARGE SCALE GENOMIC DNA]</scope>
    <source>
        <strain evidence="6 7">DSM 17477</strain>
    </source>
</reference>
<dbReference type="Gene3D" id="2.40.10.120">
    <property type="match status" value="1"/>
</dbReference>
<evidence type="ECO:0000256" key="2">
    <source>
        <dbReference type="ARBA" id="ARBA00022801"/>
    </source>
</evidence>